<evidence type="ECO:0000256" key="1">
    <source>
        <dbReference type="ARBA" id="ARBA00005527"/>
    </source>
</evidence>
<keyword evidence="4" id="KW-0547">Nucleotide-binding</keyword>
<evidence type="ECO:0000256" key="4">
    <source>
        <dbReference type="ARBA" id="ARBA00022741"/>
    </source>
</evidence>
<dbReference type="EMBL" id="KN716227">
    <property type="protein sequence ID" value="KJH49656.1"/>
    <property type="molecule type" value="Genomic_DNA"/>
</dbReference>
<evidence type="ECO:0000256" key="5">
    <source>
        <dbReference type="ARBA" id="ARBA00022777"/>
    </source>
</evidence>
<dbReference type="Pfam" id="PF00069">
    <property type="entry name" value="Pkinase"/>
    <property type="match status" value="1"/>
</dbReference>
<reference evidence="10" key="2">
    <citation type="journal article" date="2016" name="Sci. Rep.">
        <title>Dictyocaulus viviparus genome, variome and transcriptome elucidate lungworm biology and support future intervention.</title>
        <authorList>
            <person name="McNulty S.N."/>
            <person name="Strube C."/>
            <person name="Rosa B.A."/>
            <person name="Martin J.C."/>
            <person name="Tyagi R."/>
            <person name="Choi Y.J."/>
            <person name="Wang Q."/>
            <person name="Hallsworth Pepin K."/>
            <person name="Zhang X."/>
            <person name="Ozersky P."/>
            <person name="Wilson R.K."/>
            <person name="Sternberg P.W."/>
            <person name="Gasser R.B."/>
            <person name="Mitreva M."/>
        </authorList>
    </citation>
    <scope>NUCLEOTIDE SEQUENCE [LARGE SCALE GENOMIC DNA]</scope>
    <source>
        <strain evidence="10">HannoverDv2000</strain>
    </source>
</reference>
<dbReference type="GO" id="GO:0070507">
    <property type="term" value="P:regulation of microtubule cytoskeleton organization"/>
    <property type="evidence" value="ECO:0007669"/>
    <property type="project" value="TreeGrafter"/>
</dbReference>
<dbReference type="GO" id="GO:0005524">
    <property type="term" value="F:ATP binding"/>
    <property type="evidence" value="ECO:0007669"/>
    <property type="project" value="UniProtKB-KW"/>
</dbReference>
<dbReference type="GO" id="GO:0090090">
    <property type="term" value="P:negative regulation of canonical Wnt signaling pathway"/>
    <property type="evidence" value="ECO:0007669"/>
    <property type="project" value="TreeGrafter"/>
</dbReference>
<evidence type="ECO:0000256" key="7">
    <source>
        <dbReference type="SAM" id="MobiDB-lite"/>
    </source>
</evidence>
<sequence>MVGHGERVCGSGRFSNVYSADLILPEQRKVAIKNSWETKKDVNLKSQLYPEIEMLSKIPPHPNIVTLLYYFTRKIENEVIHCLILDYFPFDVQRLREKGVKFDALDAQLYSYQLFSAVAFLSVCKVIHLDIKPSNLVINHEDGLLKLADFGNAVHCGAKTNNSYQVTRYYRPPELLFGSTTLTPAIDLWSAACVVYDFICTKTLFKGRNTHDQIKLIVEILGYPSSDEVKSMACTRPRVHRATARGLDKYVGYGFDKKALLLLQDVLVYDPKKRKAATEILQHDYFKELLQQPPRIRFNNKPIPPLILEKPNDSKDSEDDGSET</sequence>
<dbReference type="GO" id="GO:0004674">
    <property type="term" value="F:protein serine/threonine kinase activity"/>
    <property type="evidence" value="ECO:0007669"/>
    <property type="project" value="UniProtKB-KW"/>
</dbReference>
<name>A0A0D8Y506_DICVI</name>
<dbReference type="PROSITE" id="PS50011">
    <property type="entry name" value="PROTEIN_KINASE_DOM"/>
    <property type="match status" value="1"/>
</dbReference>
<dbReference type="GO" id="GO:0030154">
    <property type="term" value="P:cell differentiation"/>
    <property type="evidence" value="ECO:0007669"/>
    <property type="project" value="TreeGrafter"/>
</dbReference>
<keyword evidence="10" id="KW-1185">Reference proteome</keyword>
<reference evidence="9 10" key="1">
    <citation type="submission" date="2013-11" db="EMBL/GenBank/DDBJ databases">
        <title>Draft genome of the bovine lungworm Dictyocaulus viviparus.</title>
        <authorList>
            <person name="Mitreva M."/>
        </authorList>
    </citation>
    <scope>NUCLEOTIDE SEQUENCE [LARGE SCALE GENOMIC DNA]</scope>
    <source>
        <strain evidence="9 10">HannoverDv2000</strain>
    </source>
</reference>
<feature type="region of interest" description="Disordered" evidence="7">
    <location>
        <begin position="300"/>
        <end position="324"/>
    </location>
</feature>
<dbReference type="PANTHER" id="PTHR24057:SF18">
    <property type="entry name" value="SERINE_THREONINE-PROTEIN KINASE R03D7.5-RELATED"/>
    <property type="match status" value="1"/>
</dbReference>
<keyword evidence="6" id="KW-0067">ATP-binding</keyword>
<feature type="domain" description="Protein kinase" evidence="8">
    <location>
        <begin position="3"/>
        <end position="286"/>
    </location>
</feature>
<dbReference type="PROSITE" id="PS00108">
    <property type="entry name" value="PROTEIN_KINASE_ST"/>
    <property type="match status" value="1"/>
</dbReference>
<evidence type="ECO:0000256" key="3">
    <source>
        <dbReference type="ARBA" id="ARBA00022679"/>
    </source>
</evidence>
<dbReference type="SMART" id="SM00220">
    <property type="entry name" value="S_TKc"/>
    <property type="match status" value="1"/>
</dbReference>
<dbReference type="STRING" id="29172.A0A0D8Y506"/>
<accession>A0A0D8Y506</accession>
<dbReference type="InterPro" id="IPR011009">
    <property type="entry name" value="Kinase-like_dom_sf"/>
</dbReference>
<dbReference type="Gene3D" id="3.30.200.20">
    <property type="entry name" value="Phosphorylase Kinase, domain 1"/>
    <property type="match status" value="1"/>
</dbReference>
<comment type="similarity">
    <text evidence="1">Belongs to the protein kinase superfamily. CMGC Ser/Thr protein kinase family. GSK-3 subfamily.</text>
</comment>
<dbReference type="GO" id="GO:0007165">
    <property type="term" value="P:signal transduction"/>
    <property type="evidence" value="ECO:0007669"/>
    <property type="project" value="TreeGrafter"/>
</dbReference>
<dbReference type="Proteomes" id="UP000053766">
    <property type="component" value="Unassembled WGS sequence"/>
</dbReference>
<keyword evidence="2" id="KW-0723">Serine/threonine-protein kinase</keyword>
<organism evidence="9 10">
    <name type="scientific">Dictyocaulus viviparus</name>
    <name type="common">Bovine lungworm</name>
    <dbReference type="NCBI Taxonomy" id="29172"/>
    <lineage>
        <taxon>Eukaryota</taxon>
        <taxon>Metazoa</taxon>
        <taxon>Ecdysozoa</taxon>
        <taxon>Nematoda</taxon>
        <taxon>Chromadorea</taxon>
        <taxon>Rhabditida</taxon>
        <taxon>Rhabditina</taxon>
        <taxon>Rhabditomorpha</taxon>
        <taxon>Strongyloidea</taxon>
        <taxon>Metastrongylidae</taxon>
        <taxon>Dictyocaulus</taxon>
    </lineage>
</organism>
<evidence type="ECO:0000256" key="2">
    <source>
        <dbReference type="ARBA" id="ARBA00022527"/>
    </source>
</evidence>
<dbReference type="GO" id="GO:0030424">
    <property type="term" value="C:axon"/>
    <property type="evidence" value="ECO:0007669"/>
    <property type="project" value="TreeGrafter"/>
</dbReference>
<dbReference type="SUPFAM" id="SSF56112">
    <property type="entry name" value="Protein kinase-like (PK-like)"/>
    <property type="match status" value="1"/>
</dbReference>
<dbReference type="AlphaFoldDB" id="A0A0D8Y506"/>
<dbReference type="OrthoDB" id="5792074at2759"/>
<evidence type="ECO:0000256" key="6">
    <source>
        <dbReference type="ARBA" id="ARBA00022840"/>
    </source>
</evidence>
<dbReference type="Gene3D" id="1.10.510.10">
    <property type="entry name" value="Transferase(Phosphotransferase) domain 1"/>
    <property type="match status" value="1"/>
</dbReference>
<dbReference type="PANTHER" id="PTHR24057">
    <property type="entry name" value="GLYCOGEN SYNTHASE KINASE-3 ALPHA"/>
    <property type="match status" value="1"/>
</dbReference>
<evidence type="ECO:0000313" key="10">
    <source>
        <dbReference type="Proteomes" id="UP000053766"/>
    </source>
</evidence>
<dbReference type="GO" id="GO:0005829">
    <property type="term" value="C:cytosol"/>
    <property type="evidence" value="ECO:0007669"/>
    <property type="project" value="TreeGrafter"/>
</dbReference>
<protein>
    <submittedName>
        <fullName evidence="9">Kinase domain protein</fullName>
    </submittedName>
</protein>
<dbReference type="GO" id="GO:0005634">
    <property type="term" value="C:nucleus"/>
    <property type="evidence" value="ECO:0007669"/>
    <property type="project" value="TreeGrafter"/>
</dbReference>
<gene>
    <name evidence="9" type="ORF">DICVIV_04202</name>
</gene>
<dbReference type="InterPro" id="IPR000719">
    <property type="entry name" value="Prot_kinase_dom"/>
</dbReference>
<dbReference type="GO" id="GO:0032436">
    <property type="term" value="P:positive regulation of proteasomal ubiquitin-dependent protein catabolic process"/>
    <property type="evidence" value="ECO:0007669"/>
    <property type="project" value="TreeGrafter"/>
</dbReference>
<dbReference type="InterPro" id="IPR008271">
    <property type="entry name" value="Ser/Thr_kinase_AS"/>
</dbReference>
<dbReference type="InterPro" id="IPR050591">
    <property type="entry name" value="GSK-3"/>
</dbReference>
<evidence type="ECO:0000259" key="8">
    <source>
        <dbReference type="PROSITE" id="PS50011"/>
    </source>
</evidence>
<keyword evidence="5 9" id="KW-0418">Kinase</keyword>
<proteinExistence type="inferred from homology"/>
<evidence type="ECO:0000313" key="9">
    <source>
        <dbReference type="EMBL" id="KJH49656.1"/>
    </source>
</evidence>
<keyword evidence="3" id="KW-0808">Transferase</keyword>